<evidence type="ECO:0000313" key="1">
    <source>
        <dbReference type="EMBL" id="CFE35879.1"/>
    </source>
</evidence>
<evidence type="ECO:0000313" key="7">
    <source>
        <dbReference type="Proteomes" id="UP000048600"/>
    </source>
</evidence>
<evidence type="ECO:0000313" key="3">
    <source>
        <dbReference type="EMBL" id="COW28332.1"/>
    </source>
</evidence>
<dbReference type="Proteomes" id="UP000048289">
    <property type="component" value="Unassembled WGS sequence"/>
</dbReference>
<evidence type="ECO:0000313" key="5">
    <source>
        <dbReference type="Proteomes" id="UP000038802"/>
    </source>
</evidence>
<dbReference type="EMBL" id="CHKL01000534">
    <property type="protein sequence ID" value="COW94848.1"/>
    <property type="molecule type" value="Genomic_DNA"/>
</dbReference>
<dbReference type="AlphaFoldDB" id="A0A0T9YNR2"/>
<sequence>MNLFLSRGPASRATTVVAGSVLSRLATTAPAEPVPTTT</sequence>
<dbReference type="Proteomes" id="UP000048600">
    <property type="component" value="Unassembled WGS sequence"/>
</dbReference>
<proteinExistence type="predicted"/>
<evidence type="ECO:0000313" key="2">
    <source>
        <dbReference type="EMBL" id="CKT06383.1"/>
    </source>
</evidence>
<dbReference type="EMBL" id="CNFU01001127">
    <property type="protein sequence ID" value="CKT06383.1"/>
    <property type="molecule type" value="Genomic_DNA"/>
</dbReference>
<protein>
    <submittedName>
        <fullName evidence="3">Uncharacterized protein</fullName>
    </submittedName>
</protein>
<name>A0A0T9YNR2_MYCTX</name>
<reference evidence="3" key="1">
    <citation type="submission" date="2015-03" db="EMBL/GenBank/DDBJ databases">
        <authorList>
            <person name="Murphy D."/>
        </authorList>
    </citation>
    <scope>NUCLEOTIDE SEQUENCE [LARGE SCALE GENOMIC DNA]</scope>
    <source>
        <strain evidence="3">K00500041</strain>
    </source>
</reference>
<organism evidence="3 5">
    <name type="scientific">Mycobacterium tuberculosis</name>
    <dbReference type="NCBI Taxonomy" id="1773"/>
    <lineage>
        <taxon>Bacteria</taxon>
        <taxon>Bacillati</taxon>
        <taxon>Actinomycetota</taxon>
        <taxon>Actinomycetes</taxon>
        <taxon>Mycobacteriales</taxon>
        <taxon>Mycobacteriaceae</taxon>
        <taxon>Mycobacterium</taxon>
        <taxon>Mycobacterium tuberculosis complex</taxon>
    </lineage>
</organism>
<reference evidence="5 6" key="2">
    <citation type="submission" date="2015-03" db="EMBL/GenBank/DDBJ databases">
        <authorList>
            <consortium name="Pathogen Informatics"/>
        </authorList>
    </citation>
    <scope>NUCLEOTIDE SEQUENCE [LARGE SCALE GENOMIC DNA]</scope>
    <source>
        <strain evidence="2 8">Bir 187</strain>
        <strain evidence="1 6">G09901357</strain>
        <strain evidence="5">K00500041</strain>
        <strain evidence="4 7">P00601463</strain>
    </source>
</reference>
<evidence type="ECO:0000313" key="4">
    <source>
        <dbReference type="EMBL" id="COW94848.1"/>
    </source>
</evidence>
<dbReference type="EMBL" id="CFOE01000026">
    <property type="protein sequence ID" value="CFE35879.1"/>
    <property type="molecule type" value="Genomic_DNA"/>
</dbReference>
<dbReference type="EMBL" id="CSAE01000430">
    <property type="protein sequence ID" value="COW28332.1"/>
    <property type="molecule type" value="Genomic_DNA"/>
</dbReference>
<evidence type="ECO:0000313" key="8">
    <source>
        <dbReference type="Proteomes" id="UP000049023"/>
    </source>
</evidence>
<gene>
    <name evidence="1" type="ORF">ERS007681_00398</name>
    <name evidence="3" type="ORF">ERS007703_03273</name>
    <name evidence="4" type="ORF">ERS007741_03485</name>
    <name evidence="2" type="ORF">ERS027661_03888</name>
</gene>
<dbReference type="Proteomes" id="UP000038802">
    <property type="component" value="Unassembled WGS sequence"/>
</dbReference>
<evidence type="ECO:0000313" key="6">
    <source>
        <dbReference type="Proteomes" id="UP000048289"/>
    </source>
</evidence>
<accession>A0A0T9YNR2</accession>
<dbReference type="Proteomes" id="UP000049023">
    <property type="component" value="Unassembled WGS sequence"/>
</dbReference>